<dbReference type="InterPro" id="IPR017907">
    <property type="entry name" value="Znf_RING_CS"/>
</dbReference>
<feature type="domain" description="C2H2-type" evidence="7">
    <location>
        <begin position="31"/>
        <end position="58"/>
    </location>
</feature>
<dbReference type="STRING" id="933084.A0A067Q1T5"/>
<evidence type="ECO:0000256" key="4">
    <source>
        <dbReference type="PROSITE-ProRule" id="PRU00042"/>
    </source>
</evidence>
<gene>
    <name evidence="8" type="ORF">JAAARDRAFT_32511</name>
</gene>
<dbReference type="InterPro" id="IPR018957">
    <property type="entry name" value="Znf_C3HC4_RING-type"/>
</dbReference>
<dbReference type="PROSITE" id="PS00518">
    <property type="entry name" value="ZF_RING_1"/>
    <property type="match status" value="1"/>
</dbReference>
<dbReference type="InterPro" id="IPR013087">
    <property type="entry name" value="Znf_C2H2_type"/>
</dbReference>
<feature type="region of interest" description="Disordered" evidence="5">
    <location>
        <begin position="276"/>
        <end position="334"/>
    </location>
</feature>
<proteinExistence type="predicted"/>
<dbReference type="PROSITE" id="PS50089">
    <property type="entry name" value="ZF_RING_2"/>
    <property type="match status" value="1"/>
</dbReference>
<dbReference type="GO" id="GO:0008270">
    <property type="term" value="F:zinc ion binding"/>
    <property type="evidence" value="ECO:0007669"/>
    <property type="project" value="UniProtKB-KW"/>
</dbReference>
<feature type="compositionally biased region" description="Low complexity" evidence="5">
    <location>
        <begin position="301"/>
        <end position="315"/>
    </location>
</feature>
<dbReference type="Pfam" id="PF00097">
    <property type="entry name" value="zf-C3HC4"/>
    <property type="match status" value="1"/>
</dbReference>
<accession>A0A067Q1T5</accession>
<feature type="compositionally biased region" description="Polar residues" evidence="5">
    <location>
        <begin position="213"/>
        <end position="228"/>
    </location>
</feature>
<dbReference type="EMBL" id="KL197714">
    <property type="protein sequence ID" value="KDQ60135.1"/>
    <property type="molecule type" value="Genomic_DNA"/>
</dbReference>
<evidence type="ECO:0000256" key="5">
    <source>
        <dbReference type="SAM" id="MobiDB-lite"/>
    </source>
</evidence>
<dbReference type="InParanoid" id="A0A067Q1T5"/>
<feature type="region of interest" description="Disordered" evidence="5">
    <location>
        <begin position="210"/>
        <end position="261"/>
    </location>
</feature>
<feature type="compositionally biased region" description="Low complexity" evidence="5">
    <location>
        <begin position="251"/>
        <end position="261"/>
    </location>
</feature>
<keyword evidence="9" id="KW-1185">Reference proteome</keyword>
<organism evidence="8 9">
    <name type="scientific">Jaapia argillacea MUCL 33604</name>
    <dbReference type="NCBI Taxonomy" id="933084"/>
    <lineage>
        <taxon>Eukaryota</taxon>
        <taxon>Fungi</taxon>
        <taxon>Dikarya</taxon>
        <taxon>Basidiomycota</taxon>
        <taxon>Agaricomycotina</taxon>
        <taxon>Agaricomycetes</taxon>
        <taxon>Agaricomycetidae</taxon>
        <taxon>Jaapiales</taxon>
        <taxon>Jaapiaceae</taxon>
        <taxon>Jaapia</taxon>
    </lineage>
</organism>
<protein>
    <recommendedName>
        <fullName evidence="10">RING-type domain-containing protein</fullName>
    </recommendedName>
</protein>
<evidence type="ECO:0008006" key="10">
    <source>
        <dbReference type="Google" id="ProtNLM"/>
    </source>
</evidence>
<evidence type="ECO:0000313" key="9">
    <source>
        <dbReference type="Proteomes" id="UP000027265"/>
    </source>
</evidence>
<evidence type="ECO:0000259" key="7">
    <source>
        <dbReference type="PROSITE" id="PS50157"/>
    </source>
</evidence>
<dbReference type="PROSITE" id="PS50157">
    <property type="entry name" value="ZINC_FINGER_C2H2_2"/>
    <property type="match status" value="1"/>
</dbReference>
<evidence type="ECO:0000256" key="1">
    <source>
        <dbReference type="ARBA" id="ARBA00022723"/>
    </source>
</evidence>
<feature type="domain" description="RING-type" evidence="6">
    <location>
        <begin position="351"/>
        <end position="390"/>
    </location>
</feature>
<reference evidence="9" key="1">
    <citation type="journal article" date="2014" name="Proc. Natl. Acad. Sci. U.S.A.">
        <title>Extensive sampling of basidiomycete genomes demonstrates inadequacy of the white-rot/brown-rot paradigm for wood decay fungi.</title>
        <authorList>
            <person name="Riley R."/>
            <person name="Salamov A.A."/>
            <person name="Brown D.W."/>
            <person name="Nagy L.G."/>
            <person name="Floudas D."/>
            <person name="Held B.W."/>
            <person name="Levasseur A."/>
            <person name="Lombard V."/>
            <person name="Morin E."/>
            <person name="Otillar R."/>
            <person name="Lindquist E.A."/>
            <person name="Sun H."/>
            <person name="LaButti K.M."/>
            <person name="Schmutz J."/>
            <person name="Jabbour D."/>
            <person name="Luo H."/>
            <person name="Baker S.E."/>
            <person name="Pisabarro A.G."/>
            <person name="Walton J.D."/>
            <person name="Blanchette R.A."/>
            <person name="Henrissat B."/>
            <person name="Martin F."/>
            <person name="Cullen D."/>
            <person name="Hibbett D.S."/>
            <person name="Grigoriev I.V."/>
        </authorList>
    </citation>
    <scope>NUCLEOTIDE SEQUENCE [LARGE SCALE GENOMIC DNA]</scope>
    <source>
        <strain evidence="9">MUCL 33604</strain>
    </source>
</reference>
<dbReference type="HOGENOM" id="CLU_056768_0_0_1"/>
<dbReference type="SUPFAM" id="SSF57850">
    <property type="entry name" value="RING/U-box"/>
    <property type="match status" value="1"/>
</dbReference>
<dbReference type="InterPro" id="IPR001841">
    <property type="entry name" value="Znf_RING"/>
</dbReference>
<evidence type="ECO:0000259" key="6">
    <source>
        <dbReference type="PROSITE" id="PS50089"/>
    </source>
</evidence>
<evidence type="ECO:0000256" key="2">
    <source>
        <dbReference type="ARBA" id="ARBA00022771"/>
    </source>
</evidence>
<dbReference type="SMART" id="SM00355">
    <property type="entry name" value="ZnF_C2H2"/>
    <property type="match status" value="6"/>
</dbReference>
<dbReference type="AlphaFoldDB" id="A0A067Q1T5"/>
<name>A0A067Q1T5_9AGAM</name>
<keyword evidence="3" id="KW-0862">Zinc</keyword>
<keyword evidence="2 4" id="KW-0863">Zinc-finger</keyword>
<dbReference type="InterPro" id="IPR013083">
    <property type="entry name" value="Znf_RING/FYVE/PHD"/>
</dbReference>
<dbReference type="OrthoDB" id="6105938at2759"/>
<dbReference type="Proteomes" id="UP000027265">
    <property type="component" value="Unassembled WGS sequence"/>
</dbReference>
<dbReference type="Gene3D" id="3.30.40.10">
    <property type="entry name" value="Zinc/RING finger domain, C3HC4 (zinc finger)"/>
    <property type="match status" value="1"/>
</dbReference>
<evidence type="ECO:0000313" key="8">
    <source>
        <dbReference type="EMBL" id="KDQ60135.1"/>
    </source>
</evidence>
<keyword evidence="1" id="KW-0479">Metal-binding</keyword>
<sequence length="405" mass="44603">MPTCQGPSCGARHFETVEALRQHVKTAKAHPRCRICDRGFLNETIYKTHRETHAKPRCDSCRRNWFRSYDALDQHYREADAHPNCERCGCGLENDDALFAHMASVHPKISCAPCQFEIVYLEELDTHYLESPNHPKCGKCNIGLRDTEAHEEHVRLQHPSDLLCDDRSHHGLELEDEDSDAAEPVNLTQDLRKPISMSRAQWLEEVIDEPNDRQLSSSSASRLVQTSADGKRLPAAQPTPPAWVSSYKAPSTVSGGSVSGSTPRISEALVHELLRGSPSLGTPYRGSATVSSSSTPPPPLSGSSRLEPSSRLPSTTLEPYQTTPPPLDKGKGPLLNGCGKGYSRGSSPLRCRLCPRDICEDITATMCGHVFCNGCITKAIIDTPACPVCQSPTLLYCLFRLRLHD</sequence>
<dbReference type="PROSITE" id="PS00028">
    <property type="entry name" value="ZINC_FINGER_C2H2_1"/>
    <property type="match status" value="2"/>
</dbReference>
<evidence type="ECO:0000256" key="3">
    <source>
        <dbReference type="ARBA" id="ARBA00022833"/>
    </source>
</evidence>
<feature type="compositionally biased region" description="Low complexity" evidence="5">
    <location>
        <begin position="285"/>
        <end position="294"/>
    </location>
</feature>